<reference evidence="12" key="1">
    <citation type="submission" date="2016-11" db="EMBL/GenBank/DDBJ databases">
        <authorList>
            <person name="Varghese N."/>
            <person name="Submissions S."/>
        </authorList>
    </citation>
    <scope>NUCLEOTIDE SEQUENCE [LARGE SCALE GENOMIC DNA]</scope>
    <source>
        <strain evidence="12">DSM 21120</strain>
    </source>
</reference>
<dbReference type="InterPro" id="IPR023358">
    <property type="entry name" value="Peptidase_M18_dom2"/>
</dbReference>
<dbReference type="Pfam" id="PF02127">
    <property type="entry name" value="Peptidase_M18"/>
    <property type="match status" value="1"/>
</dbReference>
<protein>
    <recommendedName>
        <fullName evidence="10">M18 family aminopeptidase</fullName>
        <ecNumber evidence="10">3.4.11.-</ecNumber>
    </recommendedName>
</protein>
<dbReference type="InterPro" id="IPR001948">
    <property type="entry name" value="Peptidase_M18"/>
</dbReference>
<evidence type="ECO:0000256" key="7">
    <source>
        <dbReference type="ARBA" id="ARBA00022833"/>
    </source>
</evidence>
<evidence type="ECO:0000256" key="2">
    <source>
        <dbReference type="ARBA" id="ARBA00008290"/>
    </source>
</evidence>
<dbReference type="SUPFAM" id="SSF101821">
    <property type="entry name" value="Aminopeptidase/glucanase lid domain"/>
    <property type="match status" value="1"/>
</dbReference>
<dbReference type="AlphaFoldDB" id="A0A1M5T7H0"/>
<dbReference type="GO" id="GO:0008237">
    <property type="term" value="F:metallopeptidase activity"/>
    <property type="evidence" value="ECO:0007669"/>
    <property type="project" value="UniProtKB-KW"/>
</dbReference>
<evidence type="ECO:0000256" key="3">
    <source>
        <dbReference type="ARBA" id="ARBA00022438"/>
    </source>
</evidence>
<dbReference type="PANTHER" id="PTHR28570:SF3">
    <property type="entry name" value="ASPARTYL AMINOPEPTIDASE"/>
    <property type="match status" value="1"/>
</dbReference>
<keyword evidence="3 9" id="KW-0031">Aminopeptidase</keyword>
<keyword evidence="12" id="KW-1185">Reference proteome</keyword>
<proteinExistence type="inferred from homology"/>
<dbReference type="EC" id="3.4.11.-" evidence="10"/>
<evidence type="ECO:0000256" key="1">
    <source>
        <dbReference type="ARBA" id="ARBA00001947"/>
    </source>
</evidence>
<comment type="similarity">
    <text evidence="2 9">Belongs to the peptidase M18 family.</text>
</comment>
<evidence type="ECO:0000313" key="11">
    <source>
        <dbReference type="EMBL" id="SHH46717.1"/>
    </source>
</evidence>
<dbReference type="NCBIfam" id="NF002759">
    <property type="entry name" value="PRK02813.1"/>
    <property type="match status" value="1"/>
</dbReference>
<evidence type="ECO:0000256" key="10">
    <source>
        <dbReference type="RuleBase" id="RU004387"/>
    </source>
</evidence>
<dbReference type="STRING" id="1120995.SAMN02745245_01381"/>
<comment type="cofactor">
    <cofactor evidence="1 10">
        <name>Zn(2+)</name>
        <dbReference type="ChEBI" id="CHEBI:29105"/>
    </cofactor>
</comment>
<keyword evidence="7 9" id="KW-0862">Zinc</keyword>
<keyword evidence="6 9" id="KW-0378">Hydrolase</keyword>
<gene>
    <name evidence="11" type="ORF">SAMN02745245_01381</name>
</gene>
<evidence type="ECO:0000256" key="6">
    <source>
        <dbReference type="ARBA" id="ARBA00022801"/>
    </source>
</evidence>
<dbReference type="PANTHER" id="PTHR28570">
    <property type="entry name" value="ASPARTYL AMINOPEPTIDASE"/>
    <property type="match status" value="1"/>
</dbReference>
<dbReference type="RefSeq" id="WP_073184981.1">
    <property type="nucleotide sequence ID" value="NZ_FQXI01000010.1"/>
</dbReference>
<keyword evidence="4 9" id="KW-0645">Protease</keyword>
<evidence type="ECO:0000256" key="9">
    <source>
        <dbReference type="RuleBase" id="RU004386"/>
    </source>
</evidence>
<dbReference type="GO" id="GO:0008270">
    <property type="term" value="F:zinc ion binding"/>
    <property type="evidence" value="ECO:0007669"/>
    <property type="project" value="InterPro"/>
</dbReference>
<dbReference type="Proteomes" id="UP000184032">
    <property type="component" value="Unassembled WGS sequence"/>
</dbReference>
<accession>A0A1M5T7H0</accession>
<sequence>MEKLSLARDMIDYIDKSPCSYFAVENIKDYLLESGFKELKVSDTWKLQEKGSYFTINNDSAIIAFTIGDSNNIEDYGFKIIGSHSDSPSFRIKGNPEINKLNTVTLNTEVYGGAILYSWFDRPLSVAGRVVLKSDDVLNPSVRLLNIDKDLMIIPSLAIHMNRDVNKGFEFNPQKHTLPLLTLTEEEISEDFFLEVLADELKVAKEEILEYDMYLYDREKGKIIGLKDEFISVGRLDNLAMAYTSTVALVKNQPTKGVNVMVCTDNEEVGSRSRQGADSPMISDVLERIAIGLNKNREEFLRAVEKSYIISADMAHAAHPNFEEMADPTNKPKLGKGPAIKYAANKAYTSDAISGGIFKQLCEKANVPCQTFYNRSDKVGGSTIGPITASQLNIRSVDIGNPMLSMHSIRELASVDDNLYLYKVFEELYK</sequence>
<dbReference type="SUPFAM" id="SSF53187">
    <property type="entry name" value="Zn-dependent exopeptidases"/>
    <property type="match status" value="1"/>
</dbReference>
<dbReference type="OrthoDB" id="9764268at2"/>
<dbReference type="GO" id="GO:0004177">
    <property type="term" value="F:aminopeptidase activity"/>
    <property type="evidence" value="ECO:0007669"/>
    <property type="project" value="UniProtKB-KW"/>
</dbReference>
<dbReference type="Gene3D" id="2.30.250.10">
    <property type="entry name" value="Aminopeptidase i, Domain 2"/>
    <property type="match status" value="1"/>
</dbReference>
<dbReference type="GO" id="GO:0006508">
    <property type="term" value="P:proteolysis"/>
    <property type="evidence" value="ECO:0007669"/>
    <property type="project" value="UniProtKB-KW"/>
</dbReference>
<keyword evidence="8 9" id="KW-0482">Metalloprotease</keyword>
<evidence type="ECO:0000313" key="12">
    <source>
        <dbReference type="Proteomes" id="UP000184032"/>
    </source>
</evidence>
<keyword evidence="5 9" id="KW-0479">Metal-binding</keyword>
<dbReference type="EMBL" id="FQXI01000010">
    <property type="protein sequence ID" value="SHH46717.1"/>
    <property type="molecule type" value="Genomic_DNA"/>
</dbReference>
<dbReference type="GO" id="GO:0005737">
    <property type="term" value="C:cytoplasm"/>
    <property type="evidence" value="ECO:0007669"/>
    <property type="project" value="UniProtKB-ARBA"/>
</dbReference>
<evidence type="ECO:0000256" key="4">
    <source>
        <dbReference type="ARBA" id="ARBA00022670"/>
    </source>
</evidence>
<name>A0A1M5T7H0_9FIRM</name>
<evidence type="ECO:0000256" key="5">
    <source>
        <dbReference type="ARBA" id="ARBA00022723"/>
    </source>
</evidence>
<dbReference type="Gene3D" id="3.40.630.10">
    <property type="entry name" value="Zn peptidases"/>
    <property type="match status" value="1"/>
</dbReference>
<evidence type="ECO:0000256" key="8">
    <source>
        <dbReference type="ARBA" id="ARBA00023049"/>
    </source>
</evidence>
<dbReference type="CDD" id="cd05658">
    <property type="entry name" value="M18_DAP"/>
    <property type="match status" value="1"/>
</dbReference>
<dbReference type="PRINTS" id="PR00932">
    <property type="entry name" value="AMINO1PTASE"/>
</dbReference>
<organism evidence="11 12">
    <name type="scientific">Anaerosphaera aminiphila DSM 21120</name>
    <dbReference type="NCBI Taxonomy" id="1120995"/>
    <lineage>
        <taxon>Bacteria</taxon>
        <taxon>Bacillati</taxon>
        <taxon>Bacillota</taxon>
        <taxon>Tissierellia</taxon>
        <taxon>Tissierellales</taxon>
        <taxon>Peptoniphilaceae</taxon>
        <taxon>Anaerosphaera</taxon>
    </lineage>
</organism>